<sequence>MFDAVFLYLSFQAASKDRFMLTSRHCDLFNRPFFQFAQLKKYAPETIPQLKADYKAAWQDWQSVIGQVAQRLARDNPQFAPPHIERWCNGWQVRAHFFAFFKYAKHANDAAILSILLNRRRLTVSLDWHCYKADRSTIALPQYNQWLAGLDADAFGEFDVWHGSEDEYADYAPLNRQPENALALRDADDFFCIGKHVERDDLDGVDSVAWIVAQVQALLPLYERCFE</sequence>
<proteinExistence type="predicted"/>
<dbReference type="STRING" id="629741.GCWU000324_00495"/>
<dbReference type="Pfam" id="PF10786">
    <property type="entry name" value="HI_0552"/>
    <property type="match status" value="1"/>
</dbReference>
<dbReference type="AlphaFoldDB" id="C4GI04"/>
<dbReference type="Proteomes" id="UP000003009">
    <property type="component" value="Unassembled WGS sequence"/>
</dbReference>
<dbReference type="HOGENOM" id="CLU_1336167_0_0_4"/>
<keyword evidence="2" id="KW-1185">Reference proteome</keyword>
<reference evidence="1" key="1">
    <citation type="submission" date="2009-04" db="EMBL/GenBank/DDBJ databases">
        <authorList>
            <person name="Weinstock G."/>
            <person name="Sodergren E."/>
            <person name="Clifton S."/>
            <person name="Fulton L."/>
            <person name="Fulton B."/>
            <person name="Courtney L."/>
            <person name="Fronick C."/>
            <person name="Harrison M."/>
            <person name="Strong C."/>
            <person name="Farmer C."/>
            <person name="Delahaunty K."/>
            <person name="Markovic C."/>
            <person name="Hall O."/>
            <person name="Minx P."/>
            <person name="Tomlinson C."/>
            <person name="Mitreva M."/>
            <person name="Nelson J."/>
            <person name="Hou S."/>
            <person name="Wollam A."/>
            <person name="Pepin K.H."/>
            <person name="Johnson M."/>
            <person name="Bhonagiri V."/>
            <person name="Nash W.E."/>
            <person name="Warren W."/>
            <person name="Chinwalla A."/>
            <person name="Mardis E.R."/>
            <person name="Wilson R.K."/>
        </authorList>
    </citation>
    <scope>NUCLEOTIDE SEQUENCE [LARGE SCALE GENOMIC DNA]</scope>
    <source>
        <strain evidence="1">ATCC 51147</strain>
    </source>
</reference>
<name>C4GI04_9NEIS</name>
<gene>
    <name evidence="1" type="ORF">GCWU000324_00495</name>
</gene>
<protein>
    <submittedName>
        <fullName evidence="1">Uncharacterized protein</fullName>
    </submittedName>
</protein>
<dbReference type="InterPro" id="IPR019722">
    <property type="entry name" value="HI_0552_fam"/>
</dbReference>
<evidence type="ECO:0000313" key="2">
    <source>
        <dbReference type="Proteomes" id="UP000003009"/>
    </source>
</evidence>
<organism evidence="1 2">
    <name type="scientific">Kingella oralis ATCC 51147</name>
    <dbReference type="NCBI Taxonomy" id="629741"/>
    <lineage>
        <taxon>Bacteria</taxon>
        <taxon>Pseudomonadati</taxon>
        <taxon>Pseudomonadota</taxon>
        <taxon>Betaproteobacteria</taxon>
        <taxon>Neisseriales</taxon>
        <taxon>Neisseriaceae</taxon>
        <taxon>Kingella</taxon>
    </lineage>
</organism>
<evidence type="ECO:0000313" key="1">
    <source>
        <dbReference type="EMBL" id="EEP68592.1"/>
    </source>
</evidence>
<accession>C4GI04</accession>
<comment type="caution">
    <text evidence="1">The sequence shown here is derived from an EMBL/GenBank/DDBJ whole genome shotgun (WGS) entry which is preliminary data.</text>
</comment>
<dbReference type="EMBL" id="ACJW02000002">
    <property type="protein sequence ID" value="EEP68592.1"/>
    <property type="molecule type" value="Genomic_DNA"/>
</dbReference>